<proteinExistence type="predicted"/>
<accession>A0AAE6ZFB7</accession>
<protein>
    <submittedName>
        <fullName evidence="2">Nuclear transport factor 2 family protein</fullName>
    </submittedName>
</protein>
<evidence type="ECO:0000313" key="3">
    <source>
        <dbReference type="EMBL" id="QJB38115.1"/>
    </source>
</evidence>
<feature type="domain" description="SnoaL-like" evidence="1">
    <location>
        <begin position="8"/>
        <end position="147"/>
    </location>
</feature>
<reference evidence="4" key="1">
    <citation type="submission" date="2020-04" db="EMBL/GenBank/DDBJ databases">
        <authorList>
            <person name="Kittiwongwattana C."/>
        </authorList>
    </citation>
    <scope>NUCLEOTIDE SEQUENCE [LARGE SCALE GENOMIC DNA]</scope>
    <source>
        <strain evidence="3">1303</strain>
        <strain evidence="4">1310</strain>
    </source>
</reference>
<reference evidence="2" key="2">
    <citation type="submission" date="2020-09" db="EMBL/GenBank/DDBJ databases">
        <authorList>
            <person name="Kittiwongwattana C."/>
        </authorList>
    </citation>
    <scope>NUCLEOTIDE SEQUENCE</scope>
    <source>
        <strain evidence="2">1310</strain>
    </source>
</reference>
<dbReference type="CDD" id="cd00531">
    <property type="entry name" value="NTF2_like"/>
    <property type="match status" value="1"/>
</dbReference>
<dbReference type="RefSeq" id="WP_168803889.1">
    <property type="nucleotide sequence ID" value="NZ_CP051204.2"/>
</dbReference>
<evidence type="ECO:0000313" key="2">
    <source>
        <dbReference type="EMBL" id="QJB31631.1"/>
    </source>
</evidence>
<dbReference type="Pfam" id="PF13577">
    <property type="entry name" value="SnoaL_4"/>
    <property type="match status" value="1"/>
</dbReference>
<dbReference type="Proteomes" id="UP000503144">
    <property type="component" value="Chromosome"/>
</dbReference>
<dbReference type="AlphaFoldDB" id="A0AAE6ZFB7"/>
<dbReference type="InterPro" id="IPR032710">
    <property type="entry name" value="NTF2-like_dom_sf"/>
</dbReference>
<dbReference type="Gene3D" id="3.10.450.50">
    <property type="match status" value="1"/>
</dbReference>
<dbReference type="InterPro" id="IPR037401">
    <property type="entry name" value="SnoaL-like"/>
</dbReference>
<dbReference type="EMBL" id="CP051204">
    <property type="protein sequence ID" value="QJB38115.1"/>
    <property type="molecule type" value="Genomic_DNA"/>
</dbReference>
<keyword evidence="5" id="KW-1185">Reference proteome</keyword>
<organism evidence="2 4">
    <name type="scientific">Chitinophaga oryzae</name>
    <dbReference type="NCBI Taxonomy" id="2725414"/>
    <lineage>
        <taxon>Bacteria</taxon>
        <taxon>Pseudomonadati</taxon>
        <taxon>Bacteroidota</taxon>
        <taxon>Chitinophagia</taxon>
        <taxon>Chitinophagales</taxon>
        <taxon>Chitinophagaceae</taxon>
        <taxon>Chitinophaga</taxon>
    </lineage>
</organism>
<evidence type="ECO:0000313" key="4">
    <source>
        <dbReference type="Proteomes" id="UP000502421"/>
    </source>
</evidence>
<dbReference type="Proteomes" id="UP000502421">
    <property type="component" value="Chromosome"/>
</dbReference>
<sequence length="158" mass="18006">MRTISTDTLQIKDSIRELMARYVRHADEKDWEALASLFTPDGTFTPLNVEGKALVKMEGRQQIAETIRRSVGTATAIHHLFSYEIDVPGEGQAKGVFSMEDYLLRPDTEPLPPAANGHIPAFRSLHGYGHYHGDYELRDGVWYIKKLIQTRIKLDFTF</sequence>
<evidence type="ECO:0000259" key="1">
    <source>
        <dbReference type="Pfam" id="PF13577"/>
    </source>
</evidence>
<evidence type="ECO:0000313" key="5">
    <source>
        <dbReference type="Proteomes" id="UP000503144"/>
    </source>
</evidence>
<dbReference type="SUPFAM" id="SSF54427">
    <property type="entry name" value="NTF2-like"/>
    <property type="match status" value="1"/>
</dbReference>
<dbReference type="EMBL" id="CP051205">
    <property type="protein sequence ID" value="QJB31631.1"/>
    <property type="molecule type" value="Genomic_DNA"/>
</dbReference>
<gene>
    <name evidence="3" type="ORF">HF324_09695</name>
    <name evidence="2" type="ORF">HF329_10035</name>
</gene>
<name>A0AAE6ZFB7_9BACT</name>
<dbReference type="KEGG" id="coy:HF329_10035"/>